<dbReference type="KEGG" id="hcz:G9Q37_17830"/>
<gene>
    <name evidence="14" type="ORF">G9Q37_17830</name>
</gene>
<evidence type="ECO:0000313" key="15">
    <source>
        <dbReference type="Proteomes" id="UP000503162"/>
    </source>
</evidence>
<dbReference type="GO" id="GO:0016491">
    <property type="term" value="F:oxidoreductase activity"/>
    <property type="evidence" value="ECO:0007669"/>
    <property type="project" value="InterPro"/>
</dbReference>
<dbReference type="EMBL" id="CP049989">
    <property type="protein sequence ID" value="QIM53882.1"/>
    <property type="molecule type" value="Genomic_DNA"/>
</dbReference>
<keyword evidence="12" id="KW-0408">Iron</keyword>
<dbReference type="SUPFAM" id="SSF57802">
    <property type="entry name" value="Rubredoxin-like"/>
    <property type="match status" value="1"/>
</dbReference>
<dbReference type="FunFam" id="2.20.28.10:FF:000001">
    <property type="entry name" value="Rubredoxin"/>
    <property type="match status" value="1"/>
</dbReference>
<dbReference type="PROSITE" id="PS50903">
    <property type="entry name" value="RUBREDOXIN_LIKE"/>
    <property type="match status" value="1"/>
</dbReference>
<protein>
    <submittedName>
        <fullName evidence="14">FAD-dependent oxidoreductase</fullName>
    </submittedName>
</protein>
<reference evidence="14 15" key="1">
    <citation type="submission" date="2020-03" db="EMBL/GenBank/DDBJ databases">
        <title>Hydrogenophaga sp. nov. isolated from cyanobacterial mat.</title>
        <authorList>
            <person name="Thorat V."/>
            <person name="Kirdat K."/>
            <person name="Tiwarekar B."/>
            <person name="Costa E.D."/>
            <person name="Yadav A."/>
        </authorList>
    </citation>
    <scope>NUCLEOTIDE SEQUENCE [LARGE SCALE GENOMIC DNA]</scope>
    <source>
        <strain evidence="14 15">BA0156</strain>
    </source>
</reference>
<dbReference type="PRINTS" id="PR00368">
    <property type="entry name" value="FADPNR"/>
</dbReference>
<keyword evidence="7" id="KW-0813">Transport</keyword>
<comment type="pathway">
    <text evidence="4">Hydrocarbon metabolism; alkane degradation.</text>
</comment>
<comment type="cofactor">
    <cofactor evidence="1">
        <name>Fe(3+)</name>
        <dbReference type="ChEBI" id="CHEBI:29034"/>
    </cofactor>
</comment>
<dbReference type="PANTHER" id="PTHR43429:SF3">
    <property type="entry name" value="NITRITE REDUCTASE [NAD(P)H]"/>
    <property type="match status" value="1"/>
</dbReference>
<dbReference type="PRINTS" id="PR00163">
    <property type="entry name" value="RUBREDOXIN"/>
</dbReference>
<dbReference type="GO" id="GO:0005506">
    <property type="term" value="F:iron ion binding"/>
    <property type="evidence" value="ECO:0007669"/>
    <property type="project" value="InterPro"/>
</dbReference>
<feature type="domain" description="Rubredoxin-like" evidence="13">
    <location>
        <begin position="24"/>
        <end position="75"/>
    </location>
</feature>
<comment type="function">
    <text evidence="3">Involved in the hydrocarbon hydroxylating system, which transfers electrons from NADH to rubredoxin reductase and then through rubredoxin to alkane 1 monooxygenase.</text>
</comment>
<evidence type="ECO:0000256" key="3">
    <source>
        <dbReference type="ARBA" id="ARBA00002792"/>
    </source>
</evidence>
<evidence type="ECO:0000313" key="14">
    <source>
        <dbReference type="EMBL" id="QIM53882.1"/>
    </source>
</evidence>
<dbReference type="Gene3D" id="2.20.28.10">
    <property type="match status" value="1"/>
</dbReference>
<keyword evidence="8" id="KW-0285">Flavoprotein</keyword>
<dbReference type="PRINTS" id="PR00411">
    <property type="entry name" value="PNDRDTASEI"/>
</dbReference>
<dbReference type="InterPro" id="IPR024934">
    <property type="entry name" value="Rubredoxin-like_dom"/>
</dbReference>
<evidence type="ECO:0000256" key="1">
    <source>
        <dbReference type="ARBA" id="ARBA00001965"/>
    </source>
</evidence>
<dbReference type="InterPro" id="IPR050260">
    <property type="entry name" value="FAD-bd_OxRdtase"/>
</dbReference>
<evidence type="ECO:0000256" key="8">
    <source>
        <dbReference type="ARBA" id="ARBA00022630"/>
    </source>
</evidence>
<keyword evidence="11" id="KW-0249">Electron transport</keyword>
<evidence type="ECO:0000256" key="6">
    <source>
        <dbReference type="ARBA" id="ARBA00006442"/>
    </source>
</evidence>
<dbReference type="Pfam" id="PF00301">
    <property type="entry name" value="Rubredoxin"/>
    <property type="match status" value="1"/>
</dbReference>
<dbReference type="CDD" id="cd00730">
    <property type="entry name" value="rubredoxin"/>
    <property type="match status" value="1"/>
</dbReference>
<comment type="similarity">
    <text evidence="6">Belongs to the FAD-dependent oxidoreductase family.</text>
</comment>
<proteinExistence type="inferred from homology"/>
<evidence type="ECO:0000256" key="10">
    <source>
        <dbReference type="ARBA" id="ARBA00022827"/>
    </source>
</evidence>
<organism evidence="14 15">
    <name type="scientific">Hydrogenophaga crocea</name>
    <dbReference type="NCBI Taxonomy" id="2716225"/>
    <lineage>
        <taxon>Bacteria</taxon>
        <taxon>Pseudomonadati</taxon>
        <taxon>Pseudomonadota</taxon>
        <taxon>Betaproteobacteria</taxon>
        <taxon>Burkholderiales</taxon>
        <taxon>Comamonadaceae</taxon>
        <taxon>Hydrogenophaga</taxon>
    </lineage>
</organism>
<accession>A0A6G8IKX1</accession>
<dbReference type="InterPro" id="IPR036188">
    <property type="entry name" value="FAD/NAD-bd_sf"/>
</dbReference>
<evidence type="ECO:0000256" key="5">
    <source>
        <dbReference type="ARBA" id="ARBA00005337"/>
    </source>
</evidence>
<dbReference type="Gene3D" id="3.50.50.60">
    <property type="entry name" value="FAD/NAD(P)-binding domain"/>
    <property type="match status" value="2"/>
</dbReference>
<evidence type="ECO:0000256" key="9">
    <source>
        <dbReference type="ARBA" id="ARBA00022723"/>
    </source>
</evidence>
<keyword evidence="9" id="KW-0479">Metal-binding</keyword>
<dbReference type="InterPro" id="IPR023753">
    <property type="entry name" value="FAD/NAD-binding_dom"/>
</dbReference>
<sequence length="425" mass="45200">MNTPAAPTLAVTTTAQAVRALGPYRQYLCEACGYVYDEALGDADSGLAPGTRYEDIPEDWACPLCGVTKADFRLYEAPAIDALRARATASATLPASGGEAGVVIVGAGRAGWQTAEALRALHPTLPITLVSQCAGDVYDKPLLSVAIARRLDDGALVRERGADAAARLGLRLLPHTQAVRICTDTRTLRTTRGNLRYDHLVLAHGAQARVPEGLPPELCWRVNHLAAYQRLRQRLGDAPREVLIVGAGLIGSELANDLAIGGHRVTLLDACDQPLARWQAQGAGTQLLQAWRDLSIRFVGGVQVQSLERVGGRLRLATTDGQRFAADQVVVAAGLETPGRLARSAGLAWDNGIRVTPHNLRTSAERIHALGDCIAIDGQPSRYIEPIARQARAIAADICGAAPAPYVPRAPVVRVKTGSLPLTLH</sequence>
<dbReference type="PANTHER" id="PTHR43429">
    <property type="entry name" value="PYRIDINE NUCLEOTIDE-DISULFIDE OXIDOREDUCTASE DOMAIN-CONTAINING"/>
    <property type="match status" value="1"/>
</dbReference>
<dbReference type="Proteomes" id="UP000503162">
    <property type="component" value="Chromosome"/>
</dbReference>
<name>A0A6G8IKX1_9BURK</name>
<dbReference type="InterPro" id="IPR018527">
    <property type="entry name" value="Rubredoxin_Fe_BS"/>
</dbReference>
<keyword evidence="10" id="KW-0274">FAD</keyword>
<evidence type="ECO:0000256" key="4">
    <source>
        <dbReference type="ARBA" id="ARBA00004933"/>
    </source>
</evidence>
<evidence type="ECO:0000259" key="13">
    <source>
        <dbReference type="PROSITE" id="PS50903"/>
    </source>
</evidence>
<keyword evidence="15" id="KW-1185">Reference proteome</keyword>
<dbReference type="InterPro" id="IPR024935">
    <property type="entry name" value="Rubredoxin_dom"/>
</dbReference>
<dbReference type="RefSeq" id="WP_166229320.1">
    <property type="nucleotide sequence ID" value="NZ_CP049989.1"/>
</dbReference>
<evidence type="ECO:0000256" key="12">
    <source>
        <dbReference type="ARBA" id="ARBA00023004"/>
    </source>
</evidence>
<evidence type="ECO:0000256" key="7">
    <source>
        <dbReference type="ARBA" id="ARBA00022448"/>
    </source>
</evidence>
<dbReference type="SUPFAM" id="SSF51905">
    <property type="entry name" value="FAD/NAD(P)-binding domain"/>
    <property type="match status" value="1"/>
</dbReference>
<dbReference type="Pfam" id="PF07992">
    <property type="entry name" value="Pyr_redox_2"/>
    <property type="match status" value="1"/>
</dbReference>
<comment type="similarity">
    <text evidence="5">Belongs to the rubredoxin family.</text>
</comment>
<dbReference type="PROSITE" id="PS00202">
    <property type="entry name" value="RUBREDOXIN"/>
    <property type="match status" value="1"/>
</dbReference>
<comment type="cofactor">
    <cofactor evidence="2">
        <name>FAD</name>
        <dbReference type="ChEBI" id="CHEBI:57692"/>
    </cofactor>
</comment>
<evidence type="ECO:0000256" key="2">
    <source>
        <dbReference type="ARBA" id="ARBA00001974"/>
    </source>
</evidence>
<dbReference type="AlphaFoldDB" id="A0A6G8IKX1"/>
<evidence type="ECO:0000256" key="11">
    <source>
        <dbReference type="ARBA" id="ARBA00022982"/>
    </source>
</evidence>